<keyword evidence="1" id="KW-0805">Transcription regulation</keyword>
<evidence type="ECO:0000259" key="4">
    <source>
        <dbReference type="PROSITE" id="PS50987"/>
    </source>
</evidence>
<dbReference type="GO" id="GO:0003700">
    <property type="term" value="F:DNA-binding transcription factor activity"/>
    <property type="evidence" value="ECO:0007669"/>
    <property type="project" value="InterPro"/>
</dbReference>
<dbReference type="SUPFAM" id="SSF46785">
    <property type="entry name" value="Winged helix' DNA-binding domain"/>
    <property type="match status" value="1"/>
</dbReference>
<name>A0A7Z8JXK8_9CELL</name>
<dbReference type="Pfam" id="PF12840">
    <property type="entry name" value="HTH_20"/>
    <property type="match status" value="1"/>
</dbReference>
<evidence type="ECO:0000313" key="6">
    <source>
        <dbReference type="Proteomes" id="UP000308121"/>
    </source>
</evidence>
<dbReference type="PANTHER" id="PTHR33154">
    <property type="entry name" value="TRANSCRIPTIONAL REGULATOR, ARSR FAMILY"/>
    <property type="match status" value="1"/>
</dbReference>
<dbReference type="InterPro" id="IPR036390">
    <property type="entry name" value="WH_DNA-bd_sf"/>
</dbReference>
<dbReference type="Proteomes" id="UP000308121">
    <property type="component" value="Unassembled WGS sequence"/>
</dbReference>
<dbReference type="CDD" id="cd00090">
    <property type="entry name" value="HTH_ARSR"/>
    <property type="match status" value="1"/>
</dbReference>
<dbReference type="InterPro" id="IPR001845">
    <property type="entry name" value="HTH_ArsR_DNA-bd_dom"/>
</dbReference>
<feature type="domain" description="HTH arsR-type" evidence="4">
    <location>
        <begin position="19"/>
        <end position="120"/>
    </location>
</feature>
<dbReference type="SMART" id="SM00418">
    <property type="entry name" value="HTH_ARSR"/>
    <property type="match status" value="1"/>
</dbReference>
<reference evidence="5 6" key="1">
    <citation type="submission" date="2019-05" db="EMBL/GenBank/DDBJ databases">
        <title>Genome sequence of Cellulomonas hominis strain CS1.</title>
        <authorList>
            <person name="Belmont J."/>
            <person name="Maclea K.S."/>
        </authorList>
    </citation>
    <scope>NUCLEOTIDE SEQUENCE [LARGE SCALE GENOMIC DNA]</scope>
    <source>
        <strain evidence="5 6">CS1</strain>
    </source>
</reference>
<evidence type="ECO:0000313" key="5">
    <source>
        <dbReference type="EMBL" id="TKR22981.1"/>
    </source>
</evidence>
<dbReference type="InterPro" id="IPR036388">
    <property type="entry name" value="WH-like_DNA-bd_sf"/>
</dbReference>
<evidence type="ECO:0000256" key="3">
    <source>
        <dbReference type="ARBA" id="ARBA00023163"/>
    </source>
</evidence>
<proteinExistence type="predicted"/>
<evidence type="ECO:0000256" key="2">
    <source>
        <dbReference type="ARBA" id="ARBA00023125"/>
    </source>
</evidence>
<dbReference type="PANTHER" id="PTHR33154:SF33">
    <property type="entry name" value="TRANSCRIPTIONAL REPRESSOR SDPR"/>
    <property type="match status" value="1"/>
</dbReference>
<dbReference type="Gene3D" id="1.10.10.10">
    <property type="entry name" value="Winged helix-like DNA-binding domain superfamily/Winged helix DNA-binding domain"/>
    <property type="match status" value="1"/>
</dbReference>
<gene>
    <name evidence="5" type="ORF">FA014_13645</name>
</gene>
<dbReference type="AlphaFoldDB" id="A0A7Z8JXK8"/>
<dbReference type="PROSITE" id="PS50987">
    <property type="entry name" value="HTH_ARSR_2"/>
    <property type="match status" value="1"/>
</dbReference>
<organism evidence="5 6">
    <name type="scientific">Cellulomonas hominis</name>
    <dbReference type="NCBI Taxonomy" id="156981"/>
    <lineage>
        <taxon>Bacteria</taxon>
        <taxon>Bacillati</taxon>
        <taxon>Actinomycetota</taxon>
        <taxon>Actinomycetes</taxon>
        <taxon>Micrococcales</taxon>
        <taxon>Cellulomonadaceae</taxon>
        <taxon>Cellulomonas</taxon>
    </lineage>
</organism>
<sequence>MRPRYCTPGPRRRGLIGNRQVAYGGGVDEVFRALADPTRRLLLQELRRRDRQTLFELCTRLITAHGVAVTRQAVSKHLGVLADAGLVQVTRAGRTTVHRLDPGPLAGVAGWLDAMSAPAPAAPEESP</sequence>
<comment type="caution">
    <text evidence="5">The sequence shown here is derived from an EMBL/GenBank/DDBJ whole genome shotgun (WGS) entry which is preliminary data.</text>
</comment>
<dbReference type="OrthoDB" id="9815653at2"/>
<evidence type="ECO:0000256" key="1">
    <source>
        <dbReference type="ARBA" id="ARBA00023015"/>
    </source>
</evidence>
<dbReference type="NCBIfam" id="NF033788">
    <property type="entry name" value="HTH_metalloreg"/>
    <property type="match status" value="1"/>
</dbReference>
<dbReference type="InterPro" id="IPR011991">
    <property type="entry name" value="ArsR-like_HTH"/>
</dbReference>
<dbReference type="GO" id="GO:0003677">
    <property type="term" value="F:DNA binding"/>
    <property type="evidence" value="ECO:0007669"/>
    <property type="project" value="UniProtKB-KW"/>
</dbReference>
<accession>A0A7Z8JXK8</accession>
<dbReference type="EMBL" id="SZYE01000121">
    <property type="protein sequence ID" value="TKR22981.1"/>
    <property type="molecule type" value="Genomic_DNA"/>
</dbReference>
<keyword evidence="3" id="KW-0804">Transcription</keyword>
<dbReference type="InterPro" id="IPR051081">
    <property type="entry name" value="HTH_MetalResp_TranReg"/>
</dbReference>
<protein>
    <submittedName>
        <fullName evidence="5">Helix-turn-helix transcriptional regulator</fullName>
    </submittedName>
</protein>
<keyword evidence="2" id="KW-0238">DNA-binding</keyword>